<accession>A0AAW8TCN9</accession>
<organism evidence="2 3">
    <name type="scientific">Enterococcus raffinosus</name>
    <dbReference type="NCBI Taxonomy" id="71452"/>
    <lineage>
        <taxon>Bacteria</taxon>
        <taxon>Bacillati</taxon>
        <taxon>Bacillota</taxon>
        <taxon>Bacilli</taxon>
        <taxon>Lactobacillales</taxon>
        <taxon>Enterococcaceae</taxon>
        <taxon>Enterococcus</taxon>
    </lineage>
</organism>
<evidence type="ECO:0000313" key="3">
    <source>
        <dbReference type="Proteomes" id="UP001254770"/>
    </source>
</evidence>
<dbReference type="EMBL" id="JARPXL010000008">
    <property type="protein sequence ID" value="MDT2544603.1"/>
    <property type="molecule type" value="Genomic_DNA"/>
</dbReference>
<dbReference type="InterPro" id="IPR002765">
    <property type="entry name" value="UPF0145_YbjQ-like"/>
</dbReference>
<comment type="similarity">
    <text evidence="1">Belongs to the UPF0145 family.</text>
</comment>
<evidence type="ECO:0000313" key="2">
    <source>
        <dbReference type="EMBL" id="MDT2544603.1"/>
    </source>
</evidence>
<reference evidence="2" key="1">
    <citation type="submission" date="2023-03" db="EMBL/GenBank/DDBJ databases">
        <authorList>
            <person name="Shen W."/>
            <person name="Cai J."/>
        </authorList>
    </citation>
    <scope>NUCLEOTIDE SEQUENCE</scope>
    <source>
        <strain evidence="2">Y15</strain>
    </source>
</reference>
<dbReference type="Proteomes" id="UP001254770">
    <property type="component" value="Unassembled WGS sequence"/>
</dbReference>
<protein>
    <submittedName>
        <fullName evidence="2">Heavy metal-binding domain-containing protein</fullName>
    </submittedName>
</protein>
<proteinExistence type="inferred from homology"/>
<gene>
    <name evidence="2" type="ORF">P7D69_09665</name>
</gene>
<dbReference type="RefSeq" id="WP_010744071.1">
    <property type="nucleotide sequence ID" value="NZ_CP081847.1"/>
</dbReference>
<dbReference type="InterPro" id="IPR035439">
    <property type="entry name" value="UPF0145_dom_sf"/>
</dbReference>
<dbReference type="Gene3D" id="3.30.110.70">
    <property type="entry name" value="Hypothetical protein apc22750. Chain B"/>
    <property type="match status" value="1"/>
</dbReference>
<dbReference type="PANTHER" id="PTHR34068">
    <property type="entry name" value="UPF0145 PROTEIN YBJQ"/>
    <property type="match status" value="1"/>
</dbReference>
<dbReference type="Pfam" id="PF01906">
    <property type="entry name" value="YbjQ_1"/>
    <property type="match status" value="1"/>
</dbReference>
<comment type="caution">
    <text evidence="2">The sequence shown here is derived from an EMBL/GenBank/DDBJ whole genome shotgun (WGS) entry which is preliminary data.</text>
</comment>
<sequence>MLRTWTKIIVEKNMEISSEKFGITKQSKNMLKHIGTNLKNVVYGENKTYTELLEDSRKLVDKRLIENAEQIDTGAVIMMRLDSGSIDADMLSVPIYGTVMKYIEGGKKWIRCLFEKDQI</sequence>
<name>A0AAW8TCN9_9ENTE</name>
<evidence type="ECO:0000256" key="1">
    <source>
        <dbReference type="ARBA" id="ARBA00010751"/>
    </source>
</evidence>
<dbReference type="AlphaFoldDB" id="A0AAW8TCN9"/>
<dbReference type="SUPFAM" id="SSF117782">
    <property type="entry name" value="YbjQ-like"/>
    <property type="match status" value="1"/>
</dbReference>
<dbReference type="PANTHER" id="PTHR34068:SF2">
    <property type="entry name" value="UPF0145 PROTEIN SCO3412"/>
    <property type="match status" value="1"/>
</dbReference>